<keyword evidence="3 5" id="KW-0808">Transferase</keyword>
<dbReference type="InterPro" id="IPR015424">
    <property type="entry name" value="PyrdxlP-dep_Trfase"/>
</dbReference>
<dbReference type="InterPro" id="IPR004839">
    <property type="entry name" value="Aminotransferase_I/II_large"/>
</dbReference>
<name>A0A545TRC8_9PROT</name>
<dbReference type="InterPro" id="IPR015422">
    <property type="entry name" value="PyrdxlP-dep_Trfase_small"/>
</dbReference>
<protein>
    <submittedName>
        <fullName evidence="5">Aminotransferase class I/II-fold pyridoxal phosphate-dependent enzyme</fullName>
    </submittedName>
</protein>
<reference evidence="5 6" key="1">
    <citation type="submission" date="2019-06" db="EMBL/GenBank/DDBJ databases">
        <title>Whole genome sequence for Rhodospirillaceae sp. R148.</title>
        <authorList>
            <person name="Wang G."/>
        </authorList>
    </citation>
    <scope>NUCLEOTIDE SEQUENCE [LARGE SCALE GENOMIC DNA]</scope>
    <source>
        <strain evidence="5 6">R148</strain>
    </source>
</reference>
<dbReference type="GO" id="GO:0008483">
    <property type="term" value="F:transaminase activity"/>
    <property type="evidence" value="ECO:0007669"/>
    <property type="project" value="UniProtKB-KW"/>
</dbReference>
<comment type="caution">
    <text evidence="5">The sequence shown here is derived from an EMBL/GenBank/DDBJ whole genome shotgun (WGS) entry which is preliminary data.</text>
</comment>
<evidence type="ECO:0000256" key="3">
    <source>
        <dbReference type="ARBA" id="ARBA00022679"/>
    </source>
</evidence>
<dbReference type="PANTHER" id="PTHR42832:SF3">
    <property type="entry name" value="L-GLUTAMINE--4-(METHYLSULFANYL)-2-OXOBUTANOATE AMINOTRANSFERASE"/>
    <property type="match status" value="1"/>
</dbReference>
<dbReference type="Pfam" id="PF00155">
    <property type="entry name" value="Aminotran_1_2"/>
    <property type="match status" value="1"/>
</dbReference>
<dbReference type="Gene3D" id="3.40.640.10">
    <property type="entry name" value="Type I PLP-dependent aspartate aminotransferase-like (Major domain)"/>
    <property type="match status" value="1"/>
</dbReference>
<keyword evidence="2 5" id="KW-0032">Aminotransferase</keyword>
<dbReference type="OrthoDB" id="9813612at2"/>
<dbReference type="EMBL" id="VHSH01000004">
    <property type="protein sequence ID" value="TQV79785.1"/>
    <property type="molecule type" value="Genomic_DNA"/>
</dbReference>
<proteinExistence type="predicted"/>
<evidence type="ECO:0000256" key="2">
    <source>
        <dbReference type="ARBA" id="ARBA00022576"/>
    </source>
</evidence>
<dbReference type="SUPFAM" id="SSF53383">
    <property type="entry name" value="PLP-dependent transferases"/>
    <property type="match status" value="1"/>
</dbReference>
<dbReference type="AlphaFoldDB" id="A0A545TRC8"/>
<evidence type="ECO:0000313" key="5">
    <source>
        <dbReference type="EMBL" id="TQV79785.1"/>
    </source>
</evidence>
<gene>
    <name evidence="5" type="ORF">FKG95_13880</name>
</gene>
<dbReference type="Proteomes" id="UP000315252">
    <property type="component" value="Unassembled WGS sequence"/>
</dbReference>
<dbReference type="CDD" id="cd00609">
    <property type="entry name" value="AAT_like"/>
    <property type="match status" value="1"/>
</dbReference>
<dbReference type="PANTHER" id="PTHR42832">
    <property type="entry name" value="AMINO ACID AMINOTRANSFERASE"/>
    <property type="match status" value="1"/>
</dbReference>
<evidence type="ECO:0000259" key="4">
    <source>
        <dbReference type="Pfam" id="PF00155"/>
    </source>
</evidence>
<sequence length="407" mass="43695">MELHNVIDRQNLQAFHPFTRLRSLLDNIPAGPAPRGASAPLALSIGEPKGQPPAFVAEEIAANAGEWSRYPPGRGSTVYLEACTAWLQRRYEIPAGIIDPQRHVLALPGTREGLFFATMATVPQTAETPDAPPPVVLIPNPFYHVYAGAAVAAGAEPVFLPTSSETGFLPDYQAVPEEILKRTALCILCSPSNPQGAAANRRQLADLLTLARKHDFVVAFDECYAEIYTRTPPAGALDVVDQLGGSLDNLLVFHSLSKRSNAAGLRCGFAAGNEKLINALNAIMLVGGAGVPLPVMAAGTRLWRDDTHVEAIRAFYQANFEIAQQVLGNRFGFSIPDGGFFLWLDVGDGEAAAKRLWQEAGIRVLPGAYMSVADNEGYNPGAKYIRIALVFDAEVTKAALGRIAEIL</sequence>
<dbReference type="InterPro" id="IPR050881">
    <property type="entry name" value="LL-DAP_aminotransferase"/>
</dbReference>
<evidence type="ECO:0000313" key="6">
    <source>
        <dbReference type="Proteomes" id="UP000315252"/>
    </source>
</evidence>
<dbReference type="Gene3D" id="3.90.1150.10">
    <property type="entry name" value="Aspartate Aminotransferase, domain 1"/>
    <property type="match status" value="1"/>
</dbReference>
<organism evidence="5 6">
    <name type="scientific">Denitrobaculum tricleocarpae</name>
    <dbReference type="NCBI Taxonomy" id="2591009"/>
    <lineage>
        <taxon>Bacteria</taxon>
        <taxon>Pseudomonadati</taxon>
        <taxon>Pseudomonadota</taxon>
        <taxon>Alphaproteobacteria</taxon>
        <taxon>Rhodospirillales</taxon>
        <taxon>Rhodospirillaceae</taxon>
        <taxon>Denitrobaculum</taxon>
    </lineage>
</organism>
<dbReference type="InterPro" id="IPR015421">
    <property type="entry name" value="PyrdxlP-dep_Trfase_major"/>
</dbReference>
<comment type="cofactor">
    <cofactor evidence="1">
        <name>pyridoxal 5'-phosphate</name>
        <dbReference type="ChEBI" id="CHEBI:597326"/>
    </cofactor>
</comment>
<dbReference type="GO" id="GO:0030170">
    <property type="term" value="F:pyridoxal phosphate binding"/>
    <property type="evidence" value="ECO:0007669"/>
    <property type="project" value="InterPro"/>
</dbReference>
<keyword evidence="6" id="KW-1185">Reference proteome</keyword>
<accession>A0A545TRC8</accession>
<feature type="domain" description="Aminotransferase class I/classII large" evidence="4">
    <location>
        <begin position="42"/>
        <end position="402"/>
    </location>
</feature>
<evidence type="ECO:0000256" key="1">
    <source>
        <dbReference type="ARBA" id="ARBA00001933"/>
    </source>
</evidence>